<organism evidence="5 6">
    <name type="scientific">Deinococcus aquaticus</name>
    <dbReference type="NCBI Taxonomy" id="328692"/>
    <lineage>
        <taxon>Bacteria</taxon>
        <taxon>Thermotogati</taxon>
        <taxon>Deinococcota</taxon>
        <taxon>Deinococci</taxon>
        <taxon>Deinococcales</taxon>
        <taxon>Deinococcaceae</taxon>
        <taxon>Deinococcus</taxon>
    </lineage>
</organism>
<dbReference type="PANTHER" id="PTHR33121:SF79">
    <property type="entry name" value="CYCLIC DI-GMP PHOSPHODIESTERASE PDED-RELATED"/>
    <property type="match status" value="1"/>
</dbReference>
<dbReference type="PROSITE" id="PS51755">
    <property type="entry name" value="OMPR_PHOB"/>
    <property type="match status" value="1"/>
</dbReference>
<feature type="compositionally biased region" description="Low complexity" evidence="3">
    <location>
        <begin position="24"/>
        <end position="43"/>
    </location>
</feature>
<evidence type="ECO:0000256" key="2">
    <source>
        <dbReference type="PROSITE-ProRule" id="PRU01091"/>
    </source>
</evidence>
<accession>A0ABY7UZS5</accession>
<dbReference type="InterPro" id="IPR000160">
    <property type="entry name" value="GGDEF_dom"/>
</dbReference>
<gene>
    <name evidence="5" type="ORF">M8445_12195</name>
</gene>
<dbReference type="PANTHER" id="PTHR33121">
    <property type="entry name" value="CYCLIC DI-GMP PHOSPHODIESTERASE PDEF"/>
    <property type="match status" value="1"/>
</dbReference>
<dbReference type="Pfam" id="PF00990">
    <property type="entry name" value="GGDEF"/>
    <property type="match status" value="1"/>
</dbReference>
<feature type="region of interest" description="Disordered" evidence="3">
    <location>
        <begin position="1"/>
        <end position="43"/>
    </location>
</feature>
<evidence type="ECO:0000256" key="1">
    <source>
        <dbReference type="ARBA" id="ARBA00023125"/>
    </source>
</evidence>
<feature type="DNA-binding region" description="OmpR/PhoB-type" evidence="2">
    <location>
        <begin position="12"/>
        <end position="116"/>
    </location>
</feature>
<dbReference type="SMART" id="SM00862">
    <property type="entry name" value="Trans_reg_C"/>
    <property type="match status" value="1"/>
</dbReference>
<evidence type="ECO:0000313" key="6">
    <source>
        <dbReference type="Proteomes" id="UP001217044"/>
    </source>
</evidence>
<evidence type="ECO:0000313" key="5">
    <source>
        <dbReference type="EMBL" id="WDA58101.1"/>
    </source>
</evidence>
<dbReference type="InterPro" id="IPR016032">
    <property type="entry name" value="Sig_transdc_resp-reg_C-effctor"/>
</dbReference>
<reference evidence="5 6" key="1">
    <citation type="submission" date="2022-12" db="EMBL/GenBank/DDBJ databases">
        <title>Genome Sequence of Deinococcus aquaticus Type Strain PB314.</title>
        <authorList>
            <person name="Albert C."/>
            <person name="Hill J."/>
            <person name="Boren L."/>
            <person name="Scholz-Ng S."/>
            <person name="Fatema N."/>
            <person name="Grosso R."/>
            <person name="Soboslay E."/>
            <person name="Tuohy J."/>
        </authorList>
    </citation>
    <scope>NUCLEOTIDE SEQUENCE [LARGE SCALE GENOMIC DNA]</scope>
    <source>
        <strain evidence="5 6">PB-314</strain>
    </source>
</reference>
<dbReference type="InterPro" id="IPR001867">
    <property type="entry name" value="OmpR/PhoB-type_DNA-bd"/>
</dbReference>
<dbReference type="RefSeq" id="WP_273988022.1">
    <property type="nucleotide sequence ID" value="NZ_BAABQT010000003.1"/>
</dbReference>
<name>A0ABY7UZS5_9DEIO</name>
<evidence type="ECO:0000259" key="4">
    <source>
        <dbReference type="PROSITE" id="PS51755"/>
    </source>
</evidence>
<dbReference type="SUPFAM" id="SSF46894">
    <property type="entry name" value="C-terminal effector domain of the bipartite response regulators"/>
    <property type="match status" value="1"/>
</dbReference>
<dbReference type="Proteomes" id="UP001217044">
    <property type="component" value="Chromosome"/>
</dbReference>
<keyword evidence="6" id="KW-1185">Reference proteome</keyword>
<dbReference type="Gene3D" id="1.10.10.10">
    <property type="entry name" value="Winged helix-like DNA-binding domain superfamily/Winged helix DNA-binding domain"/>
    <property type="match status" value="1"/>
</dbReference>
<keyword evidence="1 2" id="KW-0238">DNA-binding</keyword>
<sequence length="618" mass="64515">MNHLVRQGALAAEPVPASSTRQDTSAPAAFPTGAAPTTPAPAESLTAREQAVFTLLRANPGRLYTRADILERVWGLEFSGDERVVDAYVNRIRRKLEGGDGTRIETVRGAGYRCVPPAGSERTAWPHRSQLPAEAMHLLELVSAYGAEASPAAILQVVMDNMGSVPGLDGAALLRLPTHGAPEVLAAAGAPPAHWPGAITDSPAVWIAAGGTPDLLTLRSPAGAPVPALLLPVTAAGAGLALAFTGQPGAEWDAGVQASLSSAARLIGGSLTRALDVQADRQAHQLLLEQVRVLEDRALKARQDSGALLTLTHLLEDARSVPDILNVSLPVLAELAGTDACAAWFPQASGPASAALHRTGLPVNTPADQDGGAGDQAESGVLTVEIGEQTLRLRPFGTRTPGSPDPAGPREASLLLPAAARCVALALTQATLLRALERSALTDEYTGLGNRQAFLADLHAEVAFAARHGARFAVTLVDLGNIRYLNATSGYAGGNDLISRLARTLRTVTRAEDRAYRLNGATFALLLRFPPPEPAGHAAQDQAVRGWQDRLGAALTHLKQGAPVPLDLQTSLVVCPEDAASTSELLRMALDHLSPFQFSAALPEADGHPSPLPRTRPA</sequence>
<dbReference type="InterPro" id="IPR043128">
    <property type="entry name" value="Rev_trsase/Diguanyl_cyclase"/>
</dbReference>
<feature type="domain" description="OmpR/PhoB-type" evidence="4">
    <location>
        <begin position="12"/>
        <end position="116"/>
    </location>
</feature>
<dbReference type="InterPro" id="IPR029787">
    <property type="entry name" value="Nucleotide_cyclase"/>
</dbReference>
<dbReference type="CDD" id="cd00383">
    <property type="entry name" value="trans_reg_C"/>
    <property type="match status" value="1"/>
</dbReference>
<dbReference type="InterPro" id="IPR050706">
    <property type="entry name" value="Cyclic-di-GMP_PDE-like"/>
</dbReference>
<dbReference type="NCBIfam" id="TIGR00254">
    <property type="entry name" value="GGDEF"/>
    <property type="match status" value="1"/>
</dbReference>
<dbReference type="CDD" id="cd01949">
    <property type="entry name" value="GGDEF"/>
    <property type="match status" value="1"/>
</dbReference>
<dbReference type="Pfam" id="PF00486">
    <property type="entry name" value="Trans_reg_C"/>
    <property type="match status" value="1"/>
</dbReference>
<protein>
    <submittedName>
        <fullName evidence="5">Winged helix-turn-helix domain-containing protein</fullName>
    </submittedName>
</protein>
<evidence type="ECO:0000256" key="3">
    <source>
        <dbReference type="SAM" id="MobiDB-lite"/>
    </source>
</evidence>
<dbReference type="InterPro" id="IPR036388">
    <property type="entry name" value="WH-like_DNA-bd_sf"/>
</dbReference>
<dbReference type="SMART" id="SM00267">
    <property type="entry name" value="GGDEF"/>
    <property type="match status" value="1"/>
</dbReference>
<proteinExistence type="predicted"/>
<dbReference type="SUPFAM" id="SSF55073">
    <property type="entry name" value="Nucleotide cyclase"/>
    <property type="match status" value="1"/>
</dbReference>
<feature type="region of interest" description="Disordered" evidence="3">
    <location>
        <begin position="356"/>
        <end position="376"/>
    </location>
</feature>
<dbReference type="EMBL" id="CP115165">
    <property type="protein sequence ID" value="WDA58101.1"/>
    <property type="molecule type" value="Genomic_DNA"/>
</dbReference>
<dbReference type="Gene3D" id="3.30.70.270">
    <property type="match status" value="1"/>
</dbReference>